<keyword evidence="2" id="KW-1185">Reference proteome</keyword>
<gene>
    <name evidence="1" type="ORF">LZC94_10395</name>
</gene>
<dbReference type="RefSeq" id="WP_394827299.1">
    <property type="nucleotide sequence ID" value="NZ_CP089984.1"/>
</dbReference>
<organism evidence="1 2">
    <name type="scientific">Pendulispora albinea</name>
    <dbReference type="NCBI Taxonomy" id="2741071"/>
    <lineage>
        <taxon>Bacteria</taxon>
        <taxon>Pseudomonadati</taxon>
        <taxon>Myxococcota</taxon>
        <taxon>Myxococcia</taxon>
        <taxon>Myxococcales</taxon>
        <taxon>Sorangiineae</taxon>
        <taxon>Pendulisporaceae</taxon>
        <taxon>Pendulispora</taxon>
    </lineage>
</organism>
<reference evidence="1 2" key="1">
    <citation type="submission" date="2021-12" db="EMBL/GenBank/DDBJ databases">
        <title>Discovery of the Pendulisporaceae a myxobacterial family with distinct sporulation behavior and unique specialized metabolism.</title>
        <authorList>
            <person name="Garcia R."/>
            <person name="Popoff A."/>
            <person name="Bader C.D."/>
            <person name="Loehr J."/>
            <person name="Walesch S."/>
            <person name="Walt C."/>
            <person name="Boldt J."/>
            <person name="Bunk B."/>
            <person name="Haeckl F.J.F.P.J."/>
            <person name="Gunesch A.P."/>
            <person name="Birkelbach J."/>
            <person name="Nuebel U."/>
            <person name="Pietschmann T."/>
            <person name="Bach T."/>
            <person name="Mueller R."/>
        </authorList>
    </citation>
    <scope>NUCLEOTIDE SEQUENCE [LARGE SCALE GENOMIC DNA]</scope>
    <source>
        <strain evidence="1 2">MSr11954</strain>
    </source>
</reference>
<proteinExistence type="predicted"/>
<dbReference type="EMBL" id="CP089984">
    <property type="protein sequence ID" value="WXB17659.1"/>
    <property type="molecule type" value="Genomic_DNA"/>
</dbReference>
<dbReference type="Proteomes" id="UP001370348">
    <property type="component" value="Chromosome"/>
</dbReference>
<evidence type="ECO:0008006" key="3">
    <source>
        <dbReference type="Google" id="ProtNLM"/>
    </source>
</evidence>
<evidence type="ECO:0000313" key="2">
    <source>
        <dbReference type="Proteomes" id="UP001370348"/>
    </source>
</evidence>
<sequence length="119" mass="13391">MATFAAQFFLDHRAIWGYAMRRRWRAGPDLHPHERAALVLALATISPLANEVLETLAERDTEHRLVRVACMIALGTAKHPLSQRAAAALRKFASAPRIPARFPWRAFLLAKIDEVLVAR</sequence>
<protein>
    <recommendedName>
        <fullName evidence="3">HEAT repeat domain-containing protein</fullName>
    </recommendedName>
</protein>
<evidence type="ECO:0000313" key="1">
    <source>
        <dbReference type="EMBL" id="WXB17659.1"/>
    </source>
</evidence>
<name>A0ABZ2M347_9BACT</name>
<accession>A0ABZ2M347</accession>